<organism evidence="2 3">
    <name type="scientific">Lutzomyia longipalpis</name>
    <name type="common">Sand fly</name>
    <dbReference type="NCBI Taxonomy" id="7200"/>
    <lineage>
        <taxon>Eukaryota</taxon>
        <taxon>Metazoa</taxon>
        <taxon>Ecdysozoa</taxon>
        <taxon>Arthropoda</taxon>
        <taxon>Hexapoda</taxon>
        <taxon>Insecta</taxon>
        <taxon>Pterygota</taxon>
        <taxon>Neoptera</taxon>
        <taxon>Endopterygota</taxon>
        <taxon>Diptera</taxon>
        <taxon>Nematocera</taxon>
        <taxon>Psychodoidea</taxon>
        <taxon>Psychodidae</taxon>
        <taxon>Lutzomyia</taxon>
        <taxon>Lutzomyia</taxon>
    </lineage>
</organism>
<dbReference type="SUPFAM" id="SSF53335">
    <property type="entry name" value="S-adenosyl-L-methionine-dependent methyltransferases"/>
    <property type="match status" value="1"/>
</dbReference>
<dbReference type="PANTHER" id="PTHR43861:SF1">
    <property type="entry name" value="TRANS-ACONITATE 2-METHYLTRANSFERASE"/>
    <property type="match status" value="1"/>
</dbReference>
<dbReference type="Pfam" id="PF08242">
    <property type="entry name" value="Methyltransf_12"/>
    <property type="match status" value="1"/>
</dbReference>
<dbReference type="VEuPathDB" id="VectorBase:LLOJ009589"/>
<proteinExistence type="predicted"/>
<dbReference type="InterPro" id="IPR029063">
    <property type="entry name" value="SAM-dependent_MTases_sf"/>
</dbReference>
<evidence type="ECO:0000313" key="2">
    <source>
        <dbReference type="EnsemblMetazoa" id="LLOJ009589-PA"/>
    </source>
</evidence>
<name>A0A1B0CX53_LUTLO</name>
<sequence length="278" mass="31850">MSFESNPDHLNKFLRIHEVHTKIFIDKYKHWLKWCPKGEDRILDIGCRSGQLTNKFIVPILPENFSKLHLVDKSPKMLEAAKKLFADNPKVSCEILDFADCESGSSSLGTFDHIFSLFSLMWVADQQKCFERIYDLLSPGGDCFLIFVAGSLYMEIIAELTGKARWRKFIPNPDAMYPFPYRKDPDPVGSVTKMMESIGFVNINVKLEESLFVFTTIDEFLGFFKSLPNPLDKMSPKEQEDYLKQAADLAVAHNLIGDIGERKQNDTVSEIFVIYGRK</sequence>
<dbReference type="CDD" id="cd02440">
    <property type="entry name" value="AdoMet_MTases"/>
    <property type="match status" value="1"/>
</dbReference>
<dbReference type="Proteomes" id="UP000092461">
    <property type="component" value="Unassembled WGS sequence"/>
</dbReference>
<dbReference type="EMBL" id="AJWK01033254">
    <property type="status" value="NOT_ANNOTATED_CDS"/>
    <property type="molecule type" value="Genomic_DNA"/>
</dbReference>
<accession>A0A1B0CX53</accession>
<dbReference type="VEuPathDB" id="VectorBase:LLONM1_006080"/>
<protein>
    <recommendedName>
        <fullName evidence="1">Methyltransferase type 12 domain-containing protein</fullName>
    </recommendedName>
</protein>
<evidence type="ECO:0000313" key="3">
    <source>
        <dbReference type="Proteomes" id="UP000092461"/>
    </source>
</evidence>
<dbReference type="PANTHER" id="PTHR43861">
    <property type="entry name" value="TRANS-ACONITATE 2-METHYLTRANSFERASE-RELATED"/>
    <property type="match status" value="1"/>
</dbReference>
<dbReference type="AlphaFoldDB" id="A0A1B0CX53"/>
<feature type="domain" description="Methyltransferase type 12" evidence="1">
    <location>
        <begin position="43"/>
        <end position="142"/>
    </location>
</feature>
<reference evidence="2" key="1">
    <citation type="submission" date="2020-05" db="UniProtKB">
        <authorList>
            <consortium name="EnsemblMetazoa"/>
        </authorList>
    </citation>
    <scope>IDENTIFICATION</scope>
    <source>
        <strain evidence="2">Jacobina</strain>
    </source>
</reference>
<dbReference type="InterPro" id="IPR013217">
    <property type="entry name" value="Methyltransf_12"/>
</dbReference>
<evidence type="ECO:0000259" key="1">
    <source>
        <dbReference type="Pfam" id="PF08242"/>
    </source>
</evidence>
<dbReference type="Gene3D" id="3.40.50.150">
    <property type="entry name" value="Vaccinia Virus protein VP39"/>
    <property type="match status" value="1"/>
</dbReference>
<dbReference type="EnsemblMetazoa" id="LLOJ009589-RA">
    <property type="protein sequence ID" value="LLOJ009589-PA"/>
    <property type="gene ID" value="LLOJ009589"/>
</dbReference>
<keyword evidence="3" id="KW-1185">Reference proteome</keyword>